<protein>
    <submittedName>
        <fullName evidence="2">Uncharacterized protein</fullName>
    </submittedName>
</protein>
<organism evidence="2 3">
    <name type="scientific">Prorocentrum cordatum</name>
    <dbReference type="NCBI Taxonomy" id="2364126"/>
    <lineage>
        <taxon>Eukaryota</taxon>
        <taxon>Sar</taxon>
        <taxon>Alveolata</taxon>
        <taxon>Dinophyceae</taxon>
        <taxon>Prorocentrales</taxon>
        <taxon>Prorocentraceae</taxon>
        <taxon>Prorocentrum</taxon>
    </lineage>
</organism>
<name>A0ABN9SA35_9DINO</name>
<feature type="non-terminal residue" evidence="2">
    <location>
        <position position="1"/>
    </location>
</feature>
<evidence type="ECO:0000313" key="3">
    <source>
        <dbReference type="Proteomes" id="UP001189429"/>
    </source>
</evidence>
<feature type="compositionally biased region" description="Low complexity" evidence="1">
    <location>
        <begin position="428"/>
        <end position="448"/>
    </location>
</feature>
<reference evidence="2" key="1">
    <citation type="submission" date="2023-10" db="EMBL/GenBank/DDBJ databases">
        <authorList>
            <person name="Chen Y."/>
            <person name="Shah S."/>
            <person name="Dougan E. K."/>
            <person name="Thang M."/>
            <person name="Chan C."/>
        </authorList>
    </citation>
    <scope>NUCLEOTIDE SEQUENCE [LARGE SCALE GENOMIC DNA]</scope>
</reference>
<keyword evidence="3" id="KW-1185">Reference proteome</keyword>
<feature type="compositionally biased region" description="Low complexity" evidence="1">
    <location>
        <begin position="370"/>
        <end position="380"/>
    </location>
</feature>
<dbReference type="Proteomes" id="UP001189429">
    <property type="component" value="Unassembled WGS sequence"/>
</dbReference>
<gene>
    <name evidence="2" type="ORF">PCOR1329_LOCUS27597</name>
</gene>
<feature type="compositionally biased region" description="Basic and acidic residues" evidence="1">
    <location>
        <begin position="381"/>
        <end position="408"/>
    </location>
</feature>
<dbReference type="EMBL" id="CAUYUJ010010003">
    <property type="protein sequence ID" value="CAK0828361.1"/>
    <property type="molecule type" value="Genomic_DNA"/>
</dbReference>
<sequence>GGRVRRGRPRPKEAMQDVEAFPKVVSLELLDKEGTWGSLREISAELKALSNLDIHVFPRRGWMEALITMGDYELGSDSVADFSYLKAESMNLLSSSTVYKMFQAANAKARLSNLKKNTGLRVEDRLARVQDLLKKAPEDPDLLFAKVMLSQTLGSSEKVGYLLEKPGRFDMLKEWLPDSTLRFVEHLVSPKACRSSEDFAAGVELLVNSDCLKKISAGVVRSICVDYVSMKKVEHEESQKFAIALVQEMAHQKLNVPHKKEPFPDLSATKHKTDVAVLSASALRRGGAVKELPAHVRLAALAQEVKKAEEEEKQAEAKKKQEQEEAQKKEEARRRKAEKDEASKNEDEPANKKLKTGEGPQEEKEGGADQGTAAGGQAPQVEEKKDKDGKEEEKNQEPGHVEGPKKGEPAGGEDSSGAAKGEKGEGSKGAASASAAAETAGEADGTGKSLKEGQRVEVHFSPTGKDWALDGTKGVIMRKRGRDVLVKLDGNDGPPFQRPFSMVVPLSSPGAAAAGAASKPEEKKQKCSLQDLFGSAKVNKALDP</sequence>
<feature type="compositionally biased region" description="Basic and acidic residues" evidence="1">
    <location>
        <begin position="449"/>
        <end position="458"/>
    </location>
</feature>
<proteinExistence type="predicted"/>
<evidence type="ECO:0000256" key="1">
    <source>
        <dbReference type="SAM" id="MobiDB-lite"/>
    </source>
</evidence>
<evidence type="ECO:0000313" key="2">
    <source>
        <dbReference type="EMBL" id="CAK0828361.1"/>
    </source>
</evidence>
<comment type="caution">
    <text evidence="2">The sequence shown here is derived from an EMBL/GenBank/DDBJ whole genome shotgun (WGS) entry which is preliminary data.</text>
</comment>
<accession>A0ABN9SA35</accession>
<feature type="region of interest" description="Disordered" evidence="1">
    <location>
        <begin position="312"/>
        <end position="458"/>
    </location>
</feature>
<feature type="compositionally biased region" description="Basic and acidic residues" evidence="1">
    <location>
        <begin position="312"/>
        <end position="351"/>
    </location>
</feature>